<reference evidence="3" key="1">
    <citation type="submission" date="2021-02" db="EMBL/GenBank/DDBJ databases">
        <authorList>
            <person name="Nowell W R."/>
        </authorList>
    </citation>
    <scope>NUCLEOTIDE SEQUENCE</scope>
</reference>
<feature type="domain" description="PPIase cyclophilin-type" evidence="2">
    <location>
        <begin position="46"/>
        <end position="201"/>
    </location>
</feature>
<dbReference type="PANTHER" id="PTHR11071">
    <property type="entry name" value="PEPTIDYL-PROLYL CIS-TRANS ISOMERASE"/>
    <property type="match status" value="1"/>
</dbReference>
<dbReference type="Gene3D" id="2.40.100.10">
    <property type="entry name" value="Cyclophilin-like"/>
    <property type="match status" value="1"/>
</dbReference>
<dbReference type="GO" id="GO:0003755">
    <property type="term" value="F:peptidyl-prolyl cis-trans isomerase activity"/>
    <property type="evidence" value="ECO:0007669"/>
    <property type="project" value="InterPro"/>
</dbReference>
<evidence type="ECO:0000259" key="2">
    <source>
        <dbReference type="PROSITE" id="PS50072"/>
    </source>
</evidence>
<sequence>MTRVKLGASQLMKQEQRSETLQLAAYKMKKTSHSGELSSQYYASLVELYLNFLMACPRTCENIRCLYTGEKGRVSTSNKKLYYKKCHFHRIVKDVMIQSGDFTECNGTGSESIYGGIFDGKDSNYFQIKHDQAYLLSVDNQGFNTNGAQFFTTSEASHLDGKHVVFGHVISGQSVVNIVQNISVDSNRRSLQDVVIAHCGQLIRNKKAKDDNNSQDLHSHRHGRERNHHDQTQSTSQLKHKSRSTTTIKSNTESSSFRLTTSSISRSSPRKKRNRAKPRPCLIRKITEECIELLIIANLHSNDPSDPKVLECLKLDCLLKRLISISSQTDFTNTRQILVKGTPNSSHLIDKSYLVLVPIRKPISGRN</sequence>
<feature type="region of interest" description="Disordered" evidence="1">
    <location>
        <begin position="207"/>
        <end position="279"/>
    </location>
</feature>
<dbReference type="InterPro" id="IPR029000">
    <property type="entry name" value="Cyclophilin-like_dom_sf"/>
</dbReference>
<protein>
    <recommendedName>
        <fullName evidence="2">PPIase cyclophilin-type domain-containing protein</fullName>
    </recommendedName>
</protein>
<dbReference type="GO" id="GO:0006457">
    <property type="term" value="P:protein folding"/>
    <property type="evidence" value="ECO:0007669"/>
    <property type="project" value="TreeGrafter"/>
</dbReference>
<dbReference type="PANTHER" id="PTHR11071:SF565">
    <property type="entry name" value="MOCA-CYP, ISOFORM A"/>
    <property type="match status" value="1"/>
</dbReference>
<evidence type="ECO:0000256" key="1">
    <source>
        <dbReference type="SAM" id="MobiDB-lite"/>
    </source>
</evidence>
<accession>A0A821ED26</accession>
<dbReference type="Proteomes" id="UP000663838">
    <property type="component" value="Unassembled WGS sequence"/>
</dbReference>
<dbReference type="AlphaFoldDB" id="A0A821ED26"/>
<organism evidence="3 4">
    <name type="scientific">Rotaria socialis</name>
    <dbReference type="NCBI Taxonomy" id="392032"/>
    <lineage>
        <taxon>Eukaryota</taxon>
        <taxon>Metazoa</taxon>
        <taxon>Spiralia</taxon>
        <taxon>Gnathifera</taxon>
        <taxon>Rotifera</taxon>
        <taxon>Eurotatoria</taxon>
        <taxon>Bdelloidea</taxon>
        <taxon>Philodinida</taxon>
        <taxon>Philodinidae</taxon>
        <taxon>Rotaria</taxon>
    </lineage>
</organism>
<evidence type="ECO:0000313" key="3">
    <source>
        <dbReference type="EMBL" id="CAF4634061.1"/>
    </source>
</evidence>
<gene>
    <name evidence="3" type="ORF">TOA249_LOCUS12803</name>
</gene>
<dbReference type="Pfam" id="PF00160">
    <property type="entry name" value="Pro_isomerase"/>
    <property type="match status" value="1"/>
</dbReference>
<evidence type="ECO:0000313" key="4">
    <source>
        <dbReference type="Proteomes" id="UP000663838"/>
    </source>
</evidence>
<dbReference type="GO" id="GO:0005739">
    <property type="term" value="C:mitochondrion"/>
    <property type="evidence" value="ECO:0007669"/>
    <property type="project" value="TreeGrafter"/>
</dbReference>
<feature type="compositionally biased region" description="Basic residues" evidence="1">
    <location>
        <begin position="268"/>
        <end position="278"/>
    </location>
</feature>
<dbReference type="PROSITE" id="PS50072">
    <property type="entry name" value="CSA_PPIASE_2"/>
    <property type="match status" value="1"/>
</dbReference>
<dbReference type="InterPro" id="IPR002130">
    <property type="entry name" value="Cyclophilin-type_PPIase_dom"/>
</dbReference>
<comment type="caution">
    <text evidence="3">The sequence shown here is derived from an EMBL/GenBank/DDBJ whole genome shotgun (WGS) entry which is preliminary data.</text>
</comment>
<name>A0A821ED26_9BILA</name>
<dbReference type="EMBL" id="CAJOBS010000735">
    <property type="protein sequence ID" value="CAF4634061.1"/>
    <property type="molecule type" value="Genomic_DNA"/>
</dbReference>
<feature type="compositionally biased region" description="Low complexity" evidence="1">
    <location>
        <begin position="252"/>
        <end position="267"/>
    </location>
</feature>
<dbReference type="SUPFAM" id="SSF50891">
    <property type="entry name" value="Cyclophilin-like"/>
    <property type="match status" value="1"/>
</dbReference>
<dbReference type="PRINTS" id="PR00153">
    <property type="entry name" value="CSAPPISMRASE"/>
</dbReference>
<dbReference type="GO" id="GO:0016018">
    <property type="term" value="F:cyclosporin A binding"/>
    <property type="evidence" value="ECO:0007669"/>
    <property type="project" value="TreeGrafter"/>
</dbReference>
<proteinExistence type="predicted"/>